<keyword evidence="4" id="KW-0472">Membrane</keyword>
<keyword evidence="1" id="KW-0800">Toxin</keyword>
<dbReference type="GO" id="GO:0036374">
    <property type="term" value="F:glutathione hydrolase activity"/>
    <property type="evidence" value="ECO:0007669"/>
    <property type="project" value="InterPro"/>
</dbReference>
<dbReference type="Gene3D" id="3.60.20.40">
    <property type="match status" value="1"/>
</dbReference>
<keyword evidence="1" id="KW-1199">Hemostasis impairing toxin</keyword>
<dbReference type="GO" id="GO:0006751">
    <property type="term" value="P:glutathione catabolic process"/>
    <property type="evidence" value="ECO:0007669"/>
    <property type="project" value="InterPro"/>
</dbReference>
<keyword evidence="6" id="KW-1185">Reference proteome</keyword>
<feature type="binding site" evidence="3">
    <location>
        <position position="475"/>
    </location>
    <ligand>
        <name>L-glutamate</name>
        <dbReference type="ChEBI" id="CHEBI:29985"/>
    </ligand>
</feature>
<dbReference type="InterPro" id="IPR043138">
    <property type="entry name" value="GGT_lsub"/>
</dbReference>
<feature type="binding site" evidence="3">
    <location>
        <position position="425"/>
    </location>
    <ligand>
        <name>L-glutamate</name>
        <dbReference type="ChEBI" id="CHEBI:29985"/>
    </ligand>
</feature>
<dbReference type="SUPFAM" id="SSF56235">
    <property type="entry name" value="N-terminal nucleophile aminohydrolases (Ntn hydrolases)"/>
    <property type="match status" value="1"/>
</dbReference>
<feature type="transmembrane region" description="Helical" evidence="4">
    <location>
        <begin position="7"/>
        <end position="28"/>
    </location>
</feature>
<feature type="binding site" evidence="3">
    <location>
        <position position="105"/>
    </location>
    <ligand>
        <name>L-glutamate</name>
        <dbReference type="ChEBI" id="CHEBI:29985"/>
    </ligand>
</feature>
<dbReference type="Proteomes" id="UP000183832">
    <property type="component" value="Unassembled WGS sequence"/>
</dbReference>
<dbReference type="OrthoDB" id="1081007at2759"/>
<dbReference type="PRINTS" id="PR01210">
    <property type="entry name" value="GGTRANSPTASE"/>
</dbReference>
<evidence type="ECO:0000256" key="4">
    <source>
        <dbReference type="SAM" id="Phobius"/>
    </source>
</evidence>
<accession>A0A1J1IXY2</accession>
<evidence type="ECO:0000313" key="6">
    <source>
        <dbReference type="Proteomes" id="UP000183832"/>
    </source>
</evidence>
<dbReference type="EMBL" id="CVRI01000064">
    <property type="protein sequence ID" value="CRL05069.1"/>
    <property type="molecule type" value="Genomic_DNA"/>
</dbReference>
<evidence type="ECO:0000256" key="3">
    <source>
        <dbReference type="PIRSR" id="PIRSR600101-2"/>
    </source>
</evidence>
<evidence type="ECO:0000256" key="2">
    <source>
        <dbReference type="PIRSR" id="PIRSR600101-1"/>
    </source>
</evidence>
<sequence length="573" mass="62377">MKRFIVVLISLLIIAVLGGLVVGIFFLITSSSEEISGKGAVATGTEECTKVAVEILQNGGSAVDSAITATLCQGVTVPQSSGLGGGFIAQVYIKETGVIETLNSREVAPLAATKDMYSDGGSSREGGLAIAVPGELKGLFELHKKYGKLPWKEVVEPVIKVAESGYKVANYMSSIFEDRGDKIKNYPGLKEVFVDPLTGELYKEGELIKNPKLANTLKVIAEEGADAIYGNGSLAQNIVKEIQDEGGIITMEDLLTFEPKWGKPVISKLFNEDTIYSFPLPGSGSIVAFILNVLQGFNFQDNTLEYHNENKLFYHRLVEALKFAFGKRTKLGDEMSAEVLSTLDELQSIEHAEYIRSLIDDEKTFNDYEHYGANYSVIEDHGTSHISILAPNGDAVAITTTINSIFGSYVVSESTGMIYNNEMNDFSIPTAVSDGLLPAPGNYIAPKKSPMSSMSPTIIVNDNKEVTMVVGGAGGILIMPSVTQFIIYNLYLQQSAQQAIELERLHHQLQPMRIQYEEALDSEIVKFLESKGHVMYPQSPTITGFAAIVAITRRNGKLDAAVDPRRGGHFEIF</sequence>
<reference evidence="5 6" key="1">
    <citation type="submission" date="2015-04" db="EMBL/GenBank/DDBJ databases">
        <authorList>
            <person name="Syromyatnikov M.Y."/>
            <person name="Popov V.N."/>
        </authorList>
    </citation>
    <scope>NUCLEOTIDE SEQUENCE [LARGE SCALE GENOMIC DNA]</scope>
</reference>
<dbReference type="Gene3D" id="1.10.246.130">
    <property type="match status" value="1"/>
</dbReference>
<dbReference type="PANTHER" id="PTHR11686">
    <property type="entry name" value="GAMMA GLUTAMYL TRANSPEPTIDASE"/>
    <property type="match status" value="1"/>
</dbReference>
<dbReference type="GO" id="GO:0005886">
    <property type="term" value="C:plasma membrane"/>
    <property type="evidence" value="ECO:0007669"/>
    <property type="project" value="TreeGrafter"/>
</dbReference>
<gene>
    <name evidence="5" type="ORF">CLUMA_CG018173</name>
</gene>
<proteinExistence type="predicted"/>
<dbReference type="InterPro" id="IPR043137">
    <property type="entry name" value="GGT_ssub_C"/>
</dbReference>
<dbReference type="FunFam" id="1.10.246.130:FF:000001">
    <property type="entry name" value="Gamma-glutamyltransferase 5 isoform 1"/>
    <property type="match status" value="1"/>
</dbReference>
<dbReference type="Pfam" id="PF01019">
    <property type="entry name" value="G_glu_transpept"/>
    <property type="match status" value="1"/>
</dbReference>
<feature type="active site" description="Nucleophile" evidence="2">
    <location>
        <position position="383"/>
    </location>
</feature>
<name>A0A1J1IXY2_9DIPT</name>
<keyword evidence="4" id="KW-1133">Transmembrane helix</keyword>
<keyword evidence="4" id="KW-0812">Transmembrane</keyword>
<dbReference type="FunFam" id="3.60.20.40:FF:000001">
    <property type="entry name" value="Gamma-glutamyltranspeptidase 1"/>
    <property type="match status" value="1"/>
</dbReference>
<dbReference type="InterPro" id="IPR000101">
    <property type="entry name" value="GGT_peptidase"/>
</dbReference>
<evidence type="ECO:0000256" key="1">
    <source>
        <dbReference type="ARBA" id="ARBA00084097"/>
    </source>
</evidence>
<dbReference type="InterPro" id="IPR029055">
    <property type="entry name" value="Ntn_hydrolases_N"/>
</dbReference>
<feature type="binding site" evidence="3">
    <location>
        <begin position="401"/>
        <end position="403"/>
    </location>
    <ligand>
        <name>L-glutamate</name>
        <dbReference type="ChEBI" id="CHEBI:29985"/>
    </ligand>
</feature>
<dbReference type="STRING" id="568069.A0A1J1IXY2"/>
<dbReference type="PANTHER" id="PTHR11686:SF72">
    <property type="entry name" value="GAMMA-GLUTAMYL TRANSPEPTIDASE, ISOFORM A"/>
    <property type="match status" value="1"/>
</dbReference>
<dbReference type="NCBIfam" id="TIGR00066">
    <property type="entry name" value="g_glut_trans"/>
    <property type="match status" value="1"/>
</dbReference>
<protein>
    <submittedName>
        <fullName evidence="5">CLUMA_CG018173, isoform A</fullName>
    </submittedName>
</protein>
<dbReference type="AlphaFoldDB" id="A0A1J1IXY2"/>
<feature type="binding site" evidence="3">
    <location>
        <begin position="452"/>
        <end position="453"/>
    </location>
    <ligand>
        <name>L-glutamate</name>
        <dbReference type="ChEBI" id="CHEBI:29985"/>
    </ligand>
</feature>
<keyword evidence="1" id="KW-1202">Platelet aggregation activating toxin</keyword>
<evidence type="ECO:0000313" key="5">
    <source>
        <dbReference type="EMBL" id="CRL05069.1"/>
    </source>
</evidence>
<organism evidence="5 6">
    <name type="scientific">Clunio marinus</name>
    <dbReference type="NCBI Taxonomy" id="568069"/>
    <lineage>
        <taxon>Eukaryota</taxon>
        <taxon>Metazoa</taxon>
        <taxon>Ecdysozoa</taxon>
        <taxon>Arthropoda</taxon>
        <taxon>Hexapoda</taxon>
        <taxon>Insecta</taxon>
        <taxon>Pterygota</taxon>
        <taxon>Neoptera</taxon>
        <taxon>Endopterygota</taxon>
        <taxon>Diptera</taxon>
        <taxon>Nematocera</taxon>
        <taxon>Chironomoidea</taxon>
        <taxon>Chironomidae</taxon>
        <taxon>Clunio</taxon>
    </lineage>
</organism>